<dbReference type="GO" id="GO:0005829">
    <property type="term" value="C:cytosol"/>
    <property type="evidence" value="ECO:0007669"/>
    <property type="project" value="TreeGrafter"/>
</dbReference>
<gene>
    <name evidence="2" type="ORF">SAMN05444266_101181</name>
</gene>
<dbReference type="RefSeq" id="WP_073078353.1">
    <property type="nucleotide sequence ID" value="NZ_FRBL01000001.1"/>
</dbReference>
<organism evidence="2 3">
    <name type="scientific">Chitinophaga jiangningensis</name>
    <dbReference type="NCBI Taxonomy" id="1419482"/>
    <lineage>
        <taxon>Bacteria</taxon>
        <taxon>Pseudomonadati</taxon>
        <taxon>Bacteroidota</taxon>
        <taxon>Chitinophagia</taxon>
        <taxon>Chitinophagales</taxon>
        <taxon>Chitinophagaceae</taxon>
        <taxon>Chitinophaga</taxon>
    </lineage>
</organism>
<dbReference type="AlphaFoldDB" id="A0A1M6VFB0"/>
<evidence type="ECO:0000313" key="2">
    <source>
        <dbReference type="EMBL" id="SHK80071.1"/>
    </source>
</evidence>
<proteinExistence type="predicted"/>
<sequence length="231" mass="25453">MHIHYFQHVSFEGLGCIEEWCRTQGHTLTATKWFEPDASADAAATADWLIIMGGPMGVYDQDQYPWLTTEINLVKKALEQKKKVLGICLGSQILAAALGANVYAHTQKEIGWYPVDFTFQEQAAGLVNVLPQHMEVFHYHGDTFDIPTGATRFAASAACNNQAYIYDNAIGLQFHIELTPASLLAMVDHGQDEIAAGGPFVQQRNEILANTTQLSVNNNALVNLLNYLAAK</sequence>
<accession>A0A1M6VFB0</accession>
<dbReference type="CDD" id="cd01741">
    <property type="entry name" value="GATase1_1"/>
    <property type="match status" value="1"/>
</dbReference>
<dbReference type="PROSITE" id="PS51273">
    <property type="entry name" value="GATASE_TYPE_1"/>
    <property type="match status" value="1"/>
</dbReference>
<dbReference type="InterPro" id="IPR017926">
    <property type="entry name" value="GATASE"/>
</dbReference>
<dbReference type="GO" id="GO:0016740">
    <property type="term" value="F:transferase activity"/>
    <property type="evidence" value="ECO:0007669"/>
    <property type="project" value="UniProtKB-KW"/>
</dbReference>
<keyword evidence="3" id="KW-1185">Reference proteome</keyword>
<feature type="domain" description="Glutamine amidotransferase" evidence="1">
    <location>
        <begin position="24"/>
        <end position="180"/>
    </location>
</feature>
<name>A0A1M6VFB0_9BACT</name>
<protein>
    <submittedName>
        <fullName evidence="2">GMP synthase-Glutamine amidotransferase</fullName>
    </submittedName>
</protein>
<dbReference type="STRING" id="1419482.SAMN05444266_101181"/>
<dbReference type="EMBL" id="FRBL01000001">
    <property type="protein sequence ID" value="SHK80071.1"/>
    <property type="molecule type" value="Genomic_DNA"/>
</dbReference>
<dbReference type="SUPFAM" id="SSF52317">
    <property type="entry name" value="Class I glutamine amidotransferase-like"/>
    <property type="match status" value="1"/>
</dbReference>
<dbReference type="InterPro" id="IPR029062">
    <property type="entry name" value="Class_I_gatase-like"/>
</dbReference>
<dbReference type="Gene3D" id="3.40.50.880">
    <property type="match status" value="1"/>
</dbReference>
<keyword evidence="2" id="KW-0808">Transferase</keyword>
<evidence type="ECO:0000259" key="1">
    <source>
        <dbReference type="Pfam" id="PF00117"/>
    </source>
</evidence>
<evidence type="ECO:0000313" key="3">
    <source>
        <dbReference type="Proteomes" id="UP000184420"/>
    </source>
</evidence>
<dbReference type="Pfam" id="PF00117">
    <property type="entry name" value="GATase"/>
    <property type="match status" value="1"/>
</dbReference>
<dbReference type="PANTHER" id="PTHR42695">
    <property type="entry name" value="GLUTAMINE AMIDOTRANSFERASE YLR126C-RELATED"/>
    <property type="match status" value="1"/>
</dbReference>
<dbReference type="Proteomes" id="UP000184420">
    <property type="component" value="Unassembled WGS sequence"/>
</dbReference>
<dbReference type="InterPro" id="IPR044992">
    <property type="entry name" value="ChyE-like"/>
</dbReference>
<reference evidence="2 3" key="1">
    <citation type="submission" date="2016-11" db="EMBL/GenBank/DDBJ databases">
        <authorList>
            <person name="Jaros S."/>
            <person name="Januszkiewicz K."/>
            <person name="Wedrychowicz H."/>
        </authorList>
    </citation>
    <scope>NUCLEOTIDE SEQUENCE [LARGE SCALE GENOMIC DNA]</scope>
    <source>
        <strain evidence="2 3">DSM 27406</strain>
    </source>
</reference>
<keyword evidence="2" id="KW-0315">Glutamine amidotransferase</keyword>
<dbReference type="PANTHER" id="PTHR42695:SF5">
    <property type="entry name" value="GLUTAMINE AMIDOTRANSFERASE YLR126C-RELATED"/>
    <property type="match status" value="1"/>
</dbReference>
<dbReference type="FunFam" id="3.40.50.880:FF:000033">
    <property type="entry name" value="Glutamine amidotransferase class-I"/>
    <property type="match status" value="1"/>
</dbReference>